<evidence type="ECO:0000313" key="1">
    <source>
        <dbReference type="Proteomes" id="UP000046393"/>
    </source>
</evidence>
<protein>
    <submittedName>
        <fullName evidence="2">Coatomer subunit delta</fullName>
    </submittedName>
</protein>
<dbReference type="WBParaSite" id="SMUV_0000746701-mRNA-1">
    <property type="protein sequence ID" value="SMUV_0000746701-mRNA-1"/>
    <property type="gene ID" value="SMUV_0000746701"/>
</dbReference>
<reference evidence="2" key="1">
    <citation type="submission" date="2017-02" db="UniProtKB">
        <authorList>
            <consortium name="WormBaseParasite"/>
        </authorList>
    </citation>
    <scope>IDENTIFICATION</scope>
</reference>
<sequence>MLTTARGVSLGLGKINLGQLENQARQRAAFATVKPNAAANAEENAKPRFIVKKHVDKKVSHCSFPQSSFDYFSLYINDECSGSLLTVCCSIQSFVLEQCQLIVGTCTHLFSLYETSETTLLTK</sequence>
<proteinExistence type="predicted"/>
<name>A0A0N5ARS4_9BILA</name>
<organism evidence="1 2">
    <name type="scientific">Syphacia muris</name>
    <dbReference type="NCBI Taxonomy" id="451379"/>
    <lineage>
        <taxon>Eukaryota</taxon>
        <taxon>Metazoa</taxon>
        <taxon>Ecdysozoa</taxon>
        <taxon>Nematoda</taxon>
        <taxon>Chromadorea</taxon>
        <taxon>Rhabditida</taxon>
        <taxon>Spirurina</taxon>
        <taxon>Oxyuridomorpha</taxon>
        <taxon>Oxyuroidea</taxon>
        <taxon>Oxyuridae</taxon>
        <taxon>Syphacia</taxon>
    </lineage>
</organism>
<keyword evidence="1" id="KW-1185">Reference proteome</keyword>
<evidence type="ECO:0000313" key="2">
    <source>
        <dbReference type="WBParaSite" id="SMUV_0000746701-mRNA-1"/>
    </source>
</evidence>
<dbReference type="Proteomes" id="UP000046393">
    <property type="component" value="Unplaced"/>
</dbReference>
<dbReference type="AlphaFoldDB" id="A0A0N5ARS4"/>
<accession>A0A0N5ARS4</accession>